<dbReference type="Pfam" id="PF05458">
    <property type="entry name" value="Siva"/>
    <property type="match status" value="1"/>
</dbReference>
<dbReference type="GO" id="GO:0097191">
    <property type="term" value="P:extrinsic apoptotic signaling pathway"/>
    <property type="evidence" value="ECO:0007669"/>
    <property type="project" value="TreeGrafter"/>
</dbReference>
<dbReference type="Proteomes" id="UP000823561">
    <property type="component" value="Chromosome 19"/>
</dbReference>
<dbReference type="EMBL" id="JADWDJ010000019">
    <property type="protein sequence ID" value="KAG5266191.1"/>
    <property type="molecule type" value="Genomic_DNA"/>
</dbReference>
<dbReference type="GO" id="GO:0005175">
    <property type="term" value="F:CD27 receptor binding"/>
    <property type="evidence" value="ECO:0007669"/>
    <property type="project" value="TreeGrafter"/>
</dbReference>
<dbReference type="PANTHER" id="PTHR14365:SF1">
    <property type="entry name" value="APOPTOSIS REGULATORY PROTEIN SIVA"/>
    <property type="match status" value="1"/>
</dbReference>
<dbReference type="AlphaFoldDB" id="A0AAV6FWX3"/>
<proteinExistence type="predicted"/>
<protein>
    <recommendedName>
        <fullName evidence="3">Apoptosis regulatory protein Siva</fullName>
    </recommendedName>
</protein>
<reference evidence="1" key="1">
    <citation type="submission" date="2020-10" db="EMBL/GenBank/DDBJ databases">
        <title>Chromosome-scale genome assembly of the Allis shad, Alosa alosa.</title>
        <authorList>
            <person name="Margot Z."/>
            <person name="Christophe K."/>
            <person name="Cabau C."/>
            <person name="Louis A."/>
            <person name="Berthelot C."/>
            <person name="Parey E."/>
            <person name="Roest Crollius H."/>
            <person name="Montfort J."/>
            <person name="Robinson-Rechavi M."/>
            <person name="Bucao C."/>
            <person name="Bouchez O."/>
            <person name="Gislard M."/>
            <person name="Lluch J."/>
            <person name="Milhes M."/>
            <person name="Lampietro C."/>
            <person name="Lopez Roques C."/>
            <person name="Donnadieu C."/>
            <person name="Braasch I."/>
            <person name="Desvignes T."/>
            <person name="Postlethwait J."/>
            <person name="Bobe J."/>
            <person name="Guiguen Y."/>
        </authorList>
    </citation>
    <scope>NUCLEOTIDE SEQUENCE</scope>
    <source>
        <strain evidence="1">M-15738</strain>
        <tissue evidence="1">Blood</tissue>
    </source>
</reference>
<name>A0AAV6FWX3_9TELE</name>
<dbReference type="InterPro" id="IPR022773">
    <property type="entry name" value="Siva"/>
</dbReference>
<comment type="caution">
    <text evidence="1">The sequence shown here is derived from an EMBL/GenBank/DDBJ whole genome shotgun (WGS) entry which is preliminary data.</text>
</comment>
<evidence type="ECO:0000313" key="1">
    <source>
        <dbReference type="EMBL" id="KAG5266191.1"/>
    </source>
</evidence>
<dbReference type="PANTHER" id="PTHR14365">
    <property type="entry name" value="APOPTOSIS REGULATORY PROTEIN SIVA"/>
    <property type="match status" value="1"/>
</dbReference>
<organism evidence="1 2">
    <name type="scientific">Alosa alosa</name>
    <name type="common">allis shad</name>
    <dbReference type="NCBI Taxonomy" id="278164"/>
    <lineage>
        <taxon>Eukaryota</taxon>
        <taxon>Metazoa</taxon>
        <taxon>Chordata</taxon>
        <taxon>Craniata</taxon>
        <taxon>Vertebrata</taxon>
        <taxon>Euteleostomi</taxon>
        <taxon>Actinopterygii</taxon>
        <taxon>Neopterygii</taxon>
        <taxon>Teleostei</taxon>
        <taxon>Clupei</taxon>
        <taxon>Clupeiformes</taxon>
        <taxon>Clupeoidei</taxon>
        <taxon>Clupeidae</taxon>
        <taxon>Alosa</taxon>
    </lineage>
</organism>
<evidence type="ECO:0008006" key="3">
    <source>
        <dbReference type="Google" id="ProtNLM"/>
    </source>
</evidence>
<keyword evidence="2" id="KW-1185">Reference proteome</keyword>
<gene>
    <name evidence="1" type="ORF">AALO_G00250780</name>
</gene>
<accession>A0AAV6FWX3</accession>
<sequence length="177" mass="19308">MPKRSCPFTETFSSQYKIHVSQKELSSHGVFGNMYRQEIYEKTKNLLFNGTKAVMDRLWKVSGEDKSCNGHISKEAPMANGAHTLLKGQTVIGFDGKLKKTTAAPDCVSMVGAAAPTGCSVCLKASVSRKPCSQCERPICTSCTQQCIGCTSLCCTFCITVDYTDRYDKAYCCSCSS</sequence>
<evidence type="ECO:0000313" key="2">
    <source>
        <dbReference type="Proteomes" id="UP000823561"/>
    </source>
</evidence>